<dbReference type="Pfam" id="PF13715">
    <property type="entry name" value="CarbopepD_reg_2"/>
    <property type="match status" value="1"/>
</dbReference>
<keyword evidence="4" id="KW-0410">Iron transport</keyword>
<dbReference type="InterPro" id="IPR012910">
    <property type="entry name" value="Plug_dom"/>
</dbReference>
<protein>
    <submittedName>
        <fullName evidence="13">TonB-dependent receptor</fullName>
    </submittedName>
</protein>
<organism evidence="13 14">
    <name type="scientific">Mucilaginibacter angelicae</name>
    <dbReference type="NCBI Taxonomy" id="869718"/>
    <lineage>
        <taxon>Bacteria</taxon>
        <taxon>Pseudomonadati</taxon>
        <taxon>Bacteroidota</taxon>
        <taxon>Sphingobacteriia</taxon>
        <taxon>Sphingobacteriales</taxon>
        <taxon>Sphingobacteriaceae</taxon>
        <taxon>Mucilaginibacter</taxon>
    </lineage>
</organism>
<dbReference type="InterPro" id="IPR008969">
    <property type="entry name" value="CarboxyPept-like_regulatory"/>
</dbReference>
<dbReference type="Gene3D" id="2.40.170.20">
    <property type="entry name" value="TonB-dependent receptor, beta-barrel domain"/>
    <property type="match status" value="1"/>
</dbReference>
<proteinExistence type="inferred from homology"/>
<keyword evidence="3 10" id="KW-1134">Transmembrane beta strand</keyword>
<evidence type="ECO:0000256" key="9">
    <source>
        <dbReference type="ARBA" id="ARBA00023237"/>
    </source>
</evidence>
<sequence>MKQLLHSKAPMPIGLGLNERNLYDRYFKQVLRIMKLTGVLLLVLTMHLSASTMAQKVSLSKENGNLKSVLKELRKQTGYLFMYNNQVIKKARPISIHVTNAELGQVLVEIFKDQPLTYELDDNTIIIKEPGQPSGNEQAEKPVPVRITGKVVDKKGVPIPGVTVQIKGTSTITSTAADGAFTINAEKGSVIQFRFIGFEMKEITVENQTTLTVVLNEDQKGLNEVVVVGYGTSTKRQLTSAISTVKSEQFNAGVVSTPADLLEGKVAGLNITNDGNPNGAATVTLRGPSTVRPAGSAAFYVIDGVPDADFKLLAPADIASIDVLKDASAAAIYGTRATNGVIIVTTKKAKPGQLRMSYDAYASMDKIANSFKVASADQLRAYVKANGQSFTPANDNGGNTDWQKAVERSSGFSQNHNLSFGGGTDKTLYGGSINFLDNQGIVKNSNLKRVIGRLNVSQKTLNDKLKLDFSVSNSVTNSGLLVNDIPLYTANGQSPGLFKSIVQYLPTRTIYNADGTLYNDPTLKLGYNPVGLITNDTYQQKINLLLANTKAELQLPFGLLYNLNLAYQSRTTNNNTYYDSASELAPNLGGKAIRSTYEDTKKLFENYLSYAHNWNDKHDFKALFGYSYDETTTGNGFQTAAQGFPSDATSYYSLGLGSQTGLSSDFGNTQLLTLRLISFYSRLNYSYLGKYIFQASIRRDGSNAFGTNNRWGYFPAVSAAWRVIDESFMKSQTLFDDLKLRGGYGQTGNALGFNPYTPQTLYSSTGYFYYNGAFTNAVGITQNPNPNLKWETTSTLNGGIDFSILKGRLAGSVDVYNKKTTNMIFDIPVALINNFVGTTTANVGSMSNKGVEISLNGTPIKSKDFTWSSYGNIAFNKNRITSMGANLSKIYVGDPEGPGQSGIKTSIIESGYPLGEFYTLKYLGRTNGVSTFQGANGQPTTTPTSADQTYAGNAQPTYSFGWGNDFSYKKFSLNFFFRGQGGNKIMNASLASFNQPTQASAHGVPELTLSEPANDVNANLYSTRYLESGTFVRLSNATLSYKTKIQGNYIHGLRLYVTGTNLFIITKYKGVDPELNLSLNNQASGQFIGVDSNNFYPKTRSFLAGVQVDL</sequence>
<dbReference type="Pfam" id="PF00593">
    <property type="entry name" value="TonB_dep_Rec_b-barrel"/>
    <property type="match status" value="1"/>
</dbReference>
<evidence type="ECO:0000256" key="5">
    <source>
        <dbReference type="ARBA" id="ARBA00022692"/>
    </source>
</evidence>
<dbReference type="PROSITE" id="PS52016">
    <property type="entry name" value="TONB_DEPENDENT_REC_3"/>
    <property type="match status" value="1"/>
</dbReference>
<evidence type="ECO:0000313" key="14">
    <source>
        <dbReference type="Proteomes" id="UP001589828"/>
    </source>
</evidence>
<keyword evidence="2 10" id="KW-0813">Transport</keyword>
<dbReference type="SUPFAM" id="SSF49464">
    <property type="entry name" value="Carboxypeptidase regulatory domain-like"/>
    <property type="match status" value="1"/>
</dbReference>
<feature type="domain" description="Secretin/TonB short N-terminal" evidence="12">
    <location>
        <begin position="79"/>
        <end position="130"/>
    </location>
</feature>
<name>A0ABV6L216_9SPHI</name>
<evidence type="ECO:0000256" key="4">
    <source>
        <dbReference type="ARBA" id="ARBA00022496"/>
    </source>
</evidence>
<dbReference type="Pfam" id="PF07715">
    <property type="entry name" value="Plug"/>
    <property type="match status" value="1"/>
</dbReference>
<comment type="caution">
    <text evidence="13">The sequence shown here is derived from an EMBL/GenBank/DDBJ whole genome shotgun (WGS) entry which is preliminary data.</text>
</comment>
<keyword evidence="4" id="KW-0406">Ion transport</keyword>
<keyword evidence="14" id="KW-1185">Reference proteome</keyword>
<evidence type="ECO:0000256" key="1">
    <source>
        <dbReference type="ARBA" id="ARBA00004571"/>
    </source>
</evidence>
<reference evidence="13 14" key="1">
    <citation type="submission" date="2024-09" db="EMBL/GenBank/DDBJ databases">
        <authorList>
            <person name="Sun Q."/>
            <person name="Mori K."/>
        </authorList>
    </citation>
    <scope>NUCLEOTIDE SEQUENCE [LARGE SCALE GENOMIC DNA]</scope>
    <source>
        <strain evidence="13 14">NCAIM B.02415</strain>
    </source>
</reference>
<dbReference type="InterPro" id="IPR023997">
    <property type="entry name" value="TonB-dep_OMP_SusC/RagA_CS"/>
</dbReference>
<evidence type="ECO:0000256" key="7">
    <source>
        <dbReference type="ARBA" id="ARBA00023077"/>
    </source>
</evidence>
<evidence type="ECO:0000313" key="13">
    <source>
        <dbReference type="EMBL" id="MFC0513776.1"/>
    </source>
</evidence>
<dbReference type="RefSeq" id="WP_377021634.1">
    <property type="nucleotide sequence ID" value="NZ_JBHLTS010000017.1"/>
</dbReference>
<dbReference type="Gene3D" id="2.170.130.10">
    <property type="entry name" value="TonB-dependent receptor, plug domain"/>
    <property type="match status" value="1"/>
</dbReference>
<keyword evidence="9 10" id="KW-0998">Cell outer membrane</keyword>
<dbReference type="InterPro" id="IPR037066">
    <property type="entry name" value="Plug_dom_sf"/>
</dbReference>
<dbReference type="InterPro" id="IPR011662">
    <property type="entry name" value="Secretin/TonB_short_N"/>
</dbReference>
<dbReference type="NCBIfam" id="TIGR04056">
    <property type="entry name" value="OMP_RagA_SusC"/>
    <property type="match status" value="1"/>
</dbReference>
<dbReference type="Proteomes" id="UP001589828">
    <property type="component" value="Unassembled WGS sequence"/>
</dbReference>
<gene>
    <name evidence="13" type="ORF">ACFFGT_06180</name>
</gene>
<dbReference type="InterPro" id="IPR036942">
    <property type="entry name" value="Beta-barrel_TonB_sf"/>
</dbReference>
<keyword evidence="8 10" id="KW-0472">Membrane</keyword>
<comment type="subcellular location">
    <subcellularLocation>
        <location evidence="1 10">Cell outer membrane</location>
        <topology evidence="1 10">Multi-pass membrane protein</topology>
    </subcellularLocation>
</comment>
<evidence type="ECO:0000256" key="6">
    <source>
        <dbReference type="ARBA" id="ARBA00023004"/>
    </source>
</evidence>
<comment type="similarity">
    <text evidence="10 11">Belongs to the TonB-dependent receptor family.</text>
</comment>
<dbReference type="SUPFAM" id="SSF56935">
    <property type="entry name" value="Porins"/>
    <property type="match status" value="1"/>
</dbReference>
<keyword evidence="6" id="KW-0408">Iron</keyword>
<dbReference type="NCBIfam" id="TIGR04057">
    <property type="entry name" value="SusC_RagA_signa"/>
    <property type="match status" value="1"/>
</dbReference>
<evidence type="ECO:0000256" key="3">
    <source>
        <dbReference type="ARBA" id="ARBA00022452"/>
    </source>
</evidence>
<dbReference type="InterPro" id="IPR039426">
    <property type="entry name" value="TonB-dep_rcpt-like"/>
</dbReference>
<keyword evidence="7 11" id="KW-0798">TonB box</keyword>
<evidence type="ECO:0000256" key="10">
    <source>
        <dbReference type="PROSITE-ProRule" id="PRU01360"/>
    </source>
</evidence>
<accession>A0ABV6L216</accession>
<dbReference type="EMBL" id="JBHLTS010000017">
    <property type="protein sequence ID" value="MFC0513776.1"/>
    <property type="molecule type" value="Genomic_DNA"/>
</dbReference>
<keyword evidence="13" id="KW-0675">Receptor</keyword>
<evidence type="ECO:0000259" key="12">
    <source>
        <dbReference type="SMART" id="SM00965"/>
    </source>
</evidence>
<dbReference type="Gene3D" id="2.60.40.1120">
    <property type="entry name" value="Carboxypeptidase-like, regulatory domain"/>
    <property type="match status" value="1"/>
</dbReference>
<dbReference type="InterPro" id="IPR000531">
    <property type="entry name" value="Beta-barrel_TonB"/>
</dbReference>
<dbReference type="InterPro" id="IPR023996">
    <property type="entry name" value="TonB-dep_OMP_SusC/RagA"/>
</dbReference>
<evidence type="ECO:0000256" key="2">
    <source>
        <dbReference type="ARBA" id="ARBA00022448"/>
    </source>
</evidence>
<keyword evidence="5 10" id="KW-0812">Transmembrane</keyword>
<evidence type="ECO:0000256" key="11">
    <source>
        <dbReference type="RuleBase" id="RU003357"/>
    </source>
</evidence>
<dbReference type="SMART" id="SM00965">
    <property type="entry name" value="STN"/>
    <property type="match status" value="1"/>
</dbReference>
<evidence type="ECO:0000256" key="8">
    <source>
        <dbReference type="ARBA" id="ARBA00023136"/>
    </source>
</evidence>